<dbReference type="Gene3D" id="1.10.510.10">
    <property type="entry name" value="Transferase(Phosphotransferase) domain 1"/>
    <property type="match status" value="1"/>
</dbReference>
<keyword evidence="3" id="KW-1185">Reference proteome</keyword>
<dbReference type="AlphaFoldDB" id="A0AAV9HU80"/>
<dbReference type="PANTHER" id="PTHR37542:SF1">
    <property type="entry name" value="PRION-INHIBITION AND PROPAGATION HELO DOMAIN-CONTAINING PROTEIN"/>
    <property type="match status" value="1"/>
</dbReference>
<organism evidence="2 3">
    <name type="scientific">Cladorrhinum samala</name>
    <dbReference type="NCBI Taxonomy" id="585594"/>
    <lineage>
        <taxon>Eukaryota</taxon>
        <taxon>Fungi</taxon>
        <taxon>Dikarya</taxon>
        <taxon>Ascomycota</taxon>
        <taxon>Pezizomycotina</taxon>
        <taxon>Sordariomycetes</taxon>
        <taxon>Sordariomycetidae</taxon>
        <taxon>Sordariales</taxon>
        <taxon>Podosporaceae</taxon>
        <taxon>Cladorrhinum</taxon>
    </lineage>
</organism>
<dbReference type="InterPro" id="IPR000719">
    <property type="entry name" value="Prot_kinase_dom"/>
</dbReference>
<protein>
    <recommendedName>
        <fullName evidence="1">Protein kinase domain-containing protein</fullName>
    </recommendedName>
</protein>
<dbReference type="GO" id="GO:0005524">
    <property type="term" value="F:ATP binding"/>
    <property type="evidence" value="ECO:0007669"/>
    <property type="project" value="InterPro"/>
</dbReference>
<dbReference type="SUPFAM" id="SSF56112">
    <property type="entry name" value="Protein kinase-like (PK-like)"/>
    <property type="match status" value="1"/>
</dbReference>
<dbReference type="GO" id="GO:0004672">
    <property type="term" value="F:protein kinase activity"/>
    <property type="evidence" value="ECO:0007669"/>
    <property type="project" value="InterPro"/>
</dbReference>
<reference evidence="2" key="2">
    <citation type="submission" date="2023-06" db="EMBL/GenBank/DDBJ databases">
        <authorList>
            <consortium name="Lawrence Berkeley National Laboratory"/>
            <person name="Mondo S.J."/>
            <person name="Hensen N."/>
            <person name="Bonometti L."/>
            <person name="Westerberg I."/>
            <person name="Brannstrom I.O."/>
            <person name="Guillou S."/>
            <person name="Cros-Aarteil S."/>
            <person name="Calhoun S."/>
            <person name="Haridas S."/>
            <person name="Kuo A."/>
            <person name="Pangilinan J."/>
            <person name="Riley R."/>
            <person name="Labutti K."/>
            <person name="Andreopoulos B."/>
            <person name="Lipzen A."/>
            <person name="Chen C."/>
            <person name="Yanf M."/>
            <person name="Daum C."/>
            <person name="Ng V."/>
            <person name="Clum A."/>
            <person name="Steindorff A."/>
            <person name="Ohm R."/>
            <person name="Martin F."/>
            <person name="Silar P."/>
            <person name="Natvig D."/>
            <person name="Lalanne C."/>
            <person name="Gautier V."/>
            <person name="Ament-Velasquez S.L."/>
            <person name="Kruys A."/>
            <person name="Hutchinson M.I."/>
            <person name="Powell A.J."/>
            <person name="Barry K."/>
            <person name="Miller A.N."/>
            <person name="Grigoriev I.V."/>
            <person name="Debuchy R."/>
            <person name="Gladieux P."/>
            <person name="Thoren M.H."/>
            <person name="Johannesson H."/>
        </authorList>
    </citation>
    <scope>NUCLEOTIDE SEQUENCE</scope>
    <source>
        <strain evidence="2">PSN324</strain>
    </source>
</reference>
<accession>A0AAV9HU80</accession>
<proteinExistence type="predicted"/>
<gene>
    <name evidence="2" type="ORF">QBC42DRAFT_265427</name>
</gene>
<dbReference type="EMBL" id="MU864958">
    <property type="protein sequence ID" value="KAK4463515.1"/>
    <property type="molecule type" value="Genomic_DNA"/>
</dbReference>
<reference evidence="2" key="1">
    <citation type="journal article" date="2023" name="Mol. Phylogenet. Evol.">
        <title>Genome-scale phylogeny and comparative genomics of the fungal order Sordariales.</title>
        <authorList>
            <person name="Hensen N."/>
            <person name="Bonometti L."/>
            <person name="Westerberg I."/>
            <person name="Brannstrom I.O."/>
            <person name="Guillou S."/>
            <person name="Cros-Aarteil S."/>
            <person name="Calhoun S."/>
            <person name="Haridas S."/>
            <person name="Kuo A."/>
            <person name="Mondo S."/>
            <person name="Pangilinan J."/>
            <person name="Riley R."/>
            <person name="LaButti K."/>
            <person name="Andreopoulos B."/>
            <person name="Lipzen A."/>
            <person name="Chen C."/>
            <person name="Yan M."/>
            <person name="Daum C."/>
            <person name="Ng V."/>
            <person name="Clum A."/>
            <person name="Steindorff A."/>
            <person name="Ohm R.A."/>
            <person name="Martin F."/>
            <person name="Silar P."/>
            <person name="Natvig D.O."/>
            <person name="Lalanne C."/>
            <person name="Gautier V."/>
            <person name="Ament-Velasquez S.L."/>
            <person name="Kruys A."/>
            <person name="Hutchinson M.I."/>
            <person name="Powell A.J."/>
            <person name="Barry K."/>
            <person name="Miller A.N."/>
            <person name="Grigoriev I.V."/>
            <person name="Debuchy R."/>
            <person name="Gladieux P."/>
            <person name="Hiltunen Thoren M."/>
            <person name="Johannesson H."/>
        </authorList>
    </citation>
    <scope>NUCLEOTIDE SEQUENCE</scope>
    <source>
        <strain evidence="2">PSN324</strain>
    </source>
</reference>
<dbReference type="PANTHER" id="PTHR37542">
    <property type="entry name" value="HELO DOMAIN-CONTAINING PROTEIN-RELATED"/>
    <property type="match status" value="1"/>
</dbReference>
<dbReference type="InterPro" id="IPR011009">
    <property type="entry name" value="Kinase-like_dom_sf"/>
</dbReference>
<comment type="caution">
    <text evidence="2">The sequence shown here is derived from an EMBL/GenBank/DDBJ whole genome shotgun (WGS) entry which is preliminary data.</text>
</comment>
<name>A0AAV9HU80_9PEZI</name>
<evidence type="ECO:0000313" key="3">
    <source>
        <dbReference type="Proteomes" id="UP001321749"/>
    </source>
</evidence>
<feature type="domain" description="Protein kinase" evidence="1">
    <location>
        <begin position="169"/>
        <end position="497"/>
    </location>
</feature>
<dbReference type="PROSITE" id="PS50011">
    <property type="entry name" value="PROTEIN_KINASE_DOM"/>
    <property type="match status" value="1"/>
</dbReference>
<sequence length="509" mass="57496">MAELGLAVVATIDLCIIRGNDLITKYKTFRDADAKLEELVVRIEICWRRVTSQVSVTKQLASTMSQDYNNLQQRILRVLDNKLTEVELKVSEFSTKMRLGVGRKLKFALFKDGLERAIEDLESWQKRYELDWFQLIKAAPSTVDLMLNQAILEPSSGAPGVARVAREFRRGLKQLGEADLPKFIQESRLQECEMTPIPFSTAVVATRPNGAGRLIVDAVNLEPDSVQRKDAREFSHRLRHADPDTFGLLACKGVVVHGNPKGRNGNMSILFRVPQHCASITSLRELLLRGTQHESLSDRLYLAKQLTKAVYYVHLYGFVHKNIRPETILSLGKMEEGDRVPRTAFLVGFQVIRNADGRTYPVSASNEWQLNLYRHPERQTDAPEYFVMQHDIYSLGVCLLEIGLWEPFVKYDAEGVALPTDTFLQLIGNPLEIQDGRKIKEKLVDISRSTVLRARMGTKYGHLVETCLTCLDADNMDFGDEVEFQDEGGVTVAVRYIEKVLGVLDGISL</sequence>
<dbReference type="Proteomes" id="UP001321749">
    <property type="component" value="Unassembled WGS sequence"/>
</dbReference>
<evidence type="ECO:0000259" key="1">
    <source>
        <dbReference type="PROSITE" id="PS50011"/>
    </source>
</evidence>
<evidence type="ECO:0000313" key="2">
    <source>
        <dbReference type="EMBL" id="KAK4463515.1"/>
    </source>
</evidence>